<reference evidence="1" key="1">
    <citation type="journal article" date="2023" name="Access Microbiol">
        <title>De-novo genome assembly for Akanthomyces muscarius, a biocontrol agent of insect agricultural pests.</title>
        <authorList>
            <person name="Erdos Z."/>
            <person name="Studholme D.J."/>
            <person name="Raymond B."/>
            <person name="Sharma M."/>
        </authorList>
    </citation>
    <scope>NUCLEOTIDE SEQUENCE</scope>
    <source>
        <strain evidence="1">Ve6</strain>
    </source>
</reference>
<dbReference type="EMBL" id="JAJHUN010000001">
    <property type="protein sequence ID" value="KAJ4164816.1"/>
    <property type="molecule type" value="Genomic_DNA"/>
</dbReference>
<dbReference type="RefSeq" id="XP_056059731.1">
    <property type="nucleotide sequence ID" value="XM_056204367.1"/>
</dbReference>
<comment type="caution">
    <text evidence="1">The sequence shown here is derived from an EMBL/GenBank/DDBJ whole genome shotgun (WGS) entry which is preliminary data.</text>
</comment>
<sequence length="127" mass="12926">MRPLTFSSFANILPSYNFCSAIVLLWFLNNVCLLSKSPRSHHPSIRSSSVLRRDPVRAGATAAASSCLGVPGTALAVSTGTGGMGGSEVSGSGIGRGARFAVDLFVLFIPAAAAVEGGGGGETIGWR</sequence>
<dbReference type="GeneID" id="80893633"/>
<dbReference type="Proteomes" id="UP001144673">
    <property type="component" value="Chromosome 1"/>
</dbReference>
<name>A0A9W8URI8_AKAMU</name>
<dbReference type="KEGG" id="amus:LMH87_006474"/>
<accession>A0A9W8URI8</accession>
<keyword evidence="2" id="KW-1185">Reference proteome</keyword>
<gene>
    <name evidence="1" type="ORF">LMH87_006474</name>
</gene>
<evidence type="ECO:0000313" key="2">
    <source>
        <dbReference type="Proteomes" id="UP001144673"/>
    </source>
</evidence>
<organism evidence="1 2">
    <name type="scientific">Akanthomyces muscarius</name>
    <name type="common">Entomopathogenic fungus</name>
    <name type="synonym">Lecanicillium muscarium</name>
    <dbReference type="NCBI Taxonomy" id="2231603"/>
    <lineage>
        <taxon>Eukaryota</taxon>
        <taxon>Fungi</taxon>
        <taxon>Dikarya</taxon>
        <taxon>Ascomycota</taxon>
        <taxon>Pezizomycotina</taxon>
        <taxon>Sordariomycetes</taxon>
        <taxon>Hypocreomycetidae</taxon>
        <taxon>Hypocreales</taxon>
        <taxon>Cordycipitaceae</taxon>
        <taxon>Akanthomyces</taxon>
    </lineage>
</organism>
<protein>
    <submittedName>
        <fullName evidence="1">Uncharacterized protein</fullName>
    </submittedName>
</protein>
<evidence type="ECO:0000313" key="1">
    <source>
        <dbReference type="EMBL" id="KAJ4164816.1"/>
    </source>
</evidence>
<dbReference type="AlphaFoldDB" id="A0A9W8URI8"/>
<proteinExistence type="predicted"/>